<dbReference type="PANTHER" id="PTHR11560">
    <property type="entry name" value="39S RIBOSOMAL PROTEIN L10, MITOCHONDRIAL"/>
    <property type="match status" value="1"/>
</dbReference>
<dbReference type="GO" id="GO:0005840">
    <property type="term" value="C:ribosome"/>
    <property type="evidence" value="ECO:0007669"/>
    <property type="project" value="UniProtKB-KW"/>
</dbReference>
<keyword evidence="3 5" id="KW-0687">Ribonucleoprotein</keyword>
<evidence type="ECO:0000256" key="5">
    <source>
        <dbReference type="HAMAP-Rule" id="MF_00362"/>
    </source>
</evidence>
<dbReference type="EMBL" id="LCKO01000019">
    <property type="protein sequence ID" value="KKT98873.1"/>
    <property type="molecule type" value="Genomic_DNA"/>
</dbReference>
<evidence type="ECO:0000256" key="1">
    <source>
        <dbReference type="ARBA" id="ARBA00008889"/>
    </source>
</evidence>
<evidence type="ECO:0000256" key="2">
    <source>
        <dbReference type="ARBA" id="ARBA00022980"/>
    </source>
</evidence>
<dbReference type="InterPro" id="IPR047865">
    <property type="entry name" value="Ribosomal_uL10_bac_type"/>
</dbReference>
<dbReference type="Pfam" id="PF00466">
    <property type="entry name" value="Ribosomal_L10"/>
    <property type="match status" value="1"/>
</dbReference>
<gene>
    <name evidence="5" type="primary">rplJ</name>
    <name evidence="6" type="ORF">UX01_C0019G0012</name>
</gene>
<dbReference type="Gene3D" id="6.10.250.290">
    <property type="match status" value="1"/>
</dbReference>
<comment type="similarity">
    <text evidence="1 5">Belongs to the universal ribosomal protein uL10 family.</text>
</comment>
<keyword evidence="5" id="KW-0694">RNA-binding</keyword>
<keyword evidence="5" id="KW-0699">rRNA-binding</keyword>
<dbReference type="InterPro" id="IPR043141">
    <property type="entry name" value="Ribosomal_uL10-like_sf"/>
</dbReference>
<comment type="subunit">
    <text evidence="5">Part of the ribosomal stalk of the 50S ribosomal subunit. The N-terminus interacts with L11 and the large rRNA to form the base of the stalk. The C-terminus forms an elongated spine to which L12 dimers bind in a sequential fashion forming a multimeric L10(L12)X complex.</text>
</comment>
<comment type="function">
    <text evidence="5">Forms part of the ribosomal stalk, playing a central role in the interaction of the ribosome with GTP-bound translation factors.</text>
</comment>
<dbReference type="AlphaFoldDB" id="A0A837IJI5"/>
<comment type="caution">
    <text evidence="6">The sequence shown here is derived from an EMBL/GenBank/DDBJ whole genome shotgun (WGS) entry which is preliminary data.</text>
</comment>
<dbReference type="InterPro" id="IPR022973">
    <property type="entry name" value="Ribosomal_uL10_bac"/>
</dbReference>
<proteinExistence type="inferred from homology"/>
<accession>A0A837IJI5</accession>
<dbReference type="GO" id="GO:1990904">
    <property type="term" value="C:ribonucleoprotein complex"/>
    <property type="evidence" value="ECO:0007669"/>
    <property type="project" value="UniProtKB-KW"/>
</dbReference>
<dbReference type="Proteomes" id="UP000034078">
    <property type="component" value="Unassembled WGS sequence"/>
</dbReference>
<dbReference type="GO" id="GO:0006412">
    <property type="term" value="P:translation"/>
    <property type="evidence" value="ECO:0007669"/>
    <property type="project" value="UniProtKB-UniRule"/>
</dbReference>
<dbReference type="SUPFAM" id="SSF160369">
    <property type="entry name" value="Ribosomal protein L10-like"/>
    <property type="match status" value="1"/>
</dbReference>
<evidence type="ECO:0000313" key="7">
    <source>
        <dbReference type="Proteomes" id="UP000034078"/>
    </source>
</evidence>
<dbReference type="InterPro" id="IPR001790">
    <property type="entry name" value="Ribosomal_uL10"/>
</dbReference>
<dbReference type="GO" id="GO:0070180">
    <property type="term" value="F:large ribosomal subunit rRNA binding"/>
    <property type="evidence" value="ECO:0007669"/>
    <property type="project" value="UniProtKB-UniRule"/>
</dbReference>
<evidence type="ECO:0000256" key="4">
    <source>
        <dbReference type="ARBA" id="ARBA00035202"/>
    </source>
</evidence>
<sequence length="175" mass="18968">MPNQRNIHQLAEITKKLNDSQAVILTEYAGLTVSEQNLLRTEADKSGSVFMVAKNNLLRLAFNSKYPEGLPGDVADVLHGPTAILFSSDGVSAAKIVAKFAEDHDRLKIKSGVMDDKVITVSEITALSKLPSREQLLSSLLAQLQAPTQALVRQLSAPIQNFVYGLEAIRAKLSA</sequence>
<reference evidence="6 7" key="1">
    <citation type="journal article" date="2015" name="Nature">
        <title>rRNA introns, odd ribosomes, and small enigmatic genomes across a large radiation of phyla.</title>
        <authorList>
            <person name="Brown C.T."/>
            <person name="Hug L.A."/>
            <person name="Thomas B.C."/>
            <person name="Sharon I."/>
            <person name="Castelle C.J."/>
            <person name="Singh A."/>
            <person name="Wilkins M.J."/>
            <person name="Williams K.H."/>
            <person name="Banfield J.F."/>
        </authorList>
    </citation>
    <scope>NUCLEOTIDE SEQUENCE [LARGE SCALE GENOMIC DNA]</scope>
</reference>
<dbReference type="NCBIfam" id="NF000955">
    <property type="entry name" value="PRK00099.1-1"/>
    <property type="match status" value="1"/>
</dbReference>
<dbReference type="HAMAP" id="MF_00362">
    <property type="entry name" value="Ribosomal_uL10"/>
    <property type="match status" value="1"/>
</dbReference>
<evidence type="ECO:0000313" key="6">
    <source>
        <dbReference type="EMBL" id="KKT98873.1"/>
    </source>
</evidence>
<protein>
    <recommendedName>
        <fullName evidence="4 5">Large ribosomal subunit protein uL10</fullName>
    </recommendedName>
</protein>
<evidence type="ECO:0000256" key="3">
    <source>
        <dbReference type="ARBA" id="ARBA00023274"/>
    </source>
</evidence>
<dbReference type="CDD" id="cd05797">
    <property type="entry name" value="Ribosomal_L10"/>
    <property type="match status" value="1"/>
</dbReference>
<organism evidence="6 7">
    <name type="scientific">Candidatus Collierbacteria bacterium GW2011_GWB2_45_17</name>
    <dbReference type="NCBI Taxonomy" id="1618388"/>
    <lineage>
        <taxon>Bacteria</taxon>
        <taxon>Candidatus Collieribacteriota</taxon>
    </lineage>
</organism>
<keyword evidence="2 5" id="KW-0689">Ribosomal protein</keyword>
<name>A0A837IJI5_9BACT</name>
<dbReference type="Gene3D" id="3.30.70.1730">
    <property type="match status" value="1"/>
</dbReference>